<feature type="domain" description="POTRA" evidence="10">
    <location>
        <begin position="113"/>
        <end position="190"/>
    </location>
</feature>
<evidence type="ECO:0000256" key="6">
    <source>
        <dbReference type="ARBA" id="ARBA00023136"/>
    </source>
</evidence>
<dbReference type="GO" id="GO:0009279">
    <property type="term" value="C:cell outer membrane"/>
    <property type="evidence" value="ECO:0007669"/>
    <property type="project" value="UniProtKB-SubCell"/>
</dbReference>
<proteinExistence type="inferred from homology"/>
<dbReference type="PIRSF" id="PIRSF006076">
    <property type="entry name" value="OM_assembly_OMP85"/>
    <property type="match status" value="1"/>
</dbReference>
<dbReference type="RefSeq" id="WP_108129463.1">
    <property type="nucleotide sequence ID" value="NZ_QBKP01000009.1"/>
</dbReference>
<protein>
    <recommendedName>
        <fullName evidence="8 9">Outer membrane protein assembly factor BamA</fullName>
    </recommendedName>
</protein>
<dbReference type="OrthoDB" id="9803054at2"/>
<evidence type="ECO:0000256" key="2">
    <source>
        <dbReference type="ARBA" id="ARBA00022452"/>
    </source>
</evidence>
<dbReference type="InterPro" id="IPR039910">
    <property type="entry name" value="D15-like"/>
</dbReference>
<dbReference type="Pfam" id="PF01103">
    <property type="entry name" value="Omp85"/>
    <property type="match status" value="1"/>
</dbReference>
<dbReference type="GO" id="GO:0043165">
    <property type="term" value="P:Gram-negative-bacterium-type cell outer membrane assembly"/>
    <property type="evidence" value="ECO:0007669"/>
    <property type="project" value="UniProtKB-UniRule"/>
</dbReference>
<keyword evidence="5 8" id="KW-0677">Repeat</keyword>
<evidence type="ECO:0000256" key="9">
    <source>
        <dbReference type="NCBIfam" id="TIGR03303"/>
    </source>
</evidence>
<keyword evidence="6 8" id="KW-0472">Membrane</keyword>
<dbReference type="NCBIfam" id="TIGR03303">
    <property type="entry name" value="OM_YaeT"/>
    <property type="match status" value="1"/>
</dbReference>
<sequence>MDQAQRATKARNRGKSVLMRSVAVSVFLAGAIVSQPALTPALAQGINLTQVTVEGNQRVDNTTILKLAGIGRGPIGAAQLNDAYQGLQNSGLFEEVSVEPQGSRLVIRVKEYPMINAISFEGNKRLKDEVLSEAIQSKARRAYSPALAEADAASIAEGYEVQGRLAATVTPKIIRRSDNRVDLVFEITEGKSVEIERLAFVGNRAFSDRRLRQVLQTKQAGLLRTFIRRDSLQPERLDVDKQLLRDFYLSRGFVDFEVLDAAAEVARERDGVFVTFSVREGQQFRFGKITTVSEIEGLDAAPYDAALKVKSGSVYSPGVVDTNIARLESLALKQGLNFVTIEPRITRNDRDGTLDIAFTLVRGQKVFVERIDIEGNTTTLDQVVRRQFRTVEGDPFNPREIRQSAERIRALGYFADAKVNAEPGSAPDQVVVNVDVEEQPTGSLSFGVSYGVQTGVGLSMGLTENNFLGRGQTLGLNISSGTDNANSSITFVEPAFLGRDLKFKFNAYYNETDNQDATYDTRLIGISPAIEFPVSELGRLELRYTLKNSKLLDLRQAVADDPATLDVDETVVATTPIIQRDAARGNMMSSGVGLSYTYDNRTSGLNPNGGVLLRFGLDYAGLGGDVESVTASALAVAEQKVWNEEVTLRAIFEGGAVHMLDGDSRVTDRYFGGGKIRGFERGGLGPRDLATDDALGGNLFAVARFEADFPLGLPEEYGITGGLFADFGSVWSLDDVAGASGTVDDGFHLRSAVGFSVFWNTPIGPLRFNFAKAMSKQSYDKEQVFDLTISTKF</sequence>
<dbReference type="Gene3D" id="3.10.20.310">
    <property type="entry name" value="membrane protein fhac"/>
    <property type="match status" value="5"/>
</dbReference>
<evidence type="ECO:0000313" key="11">
    <source>
        <dbReference type="EMBL" id="PTX48589.1"/>
    </source>
</evidence>
<evidence type="ECO:0000256" key="7">
    <source>
        <dbReference type="ARBA" id="ARBA00023237"/>
    </source>
</evidence>
<evidence type="ECO:0000256" key="4">
    <source>
        <dbReference type="ARBA" id="ARBA00022729"/>
    </source>
</evidence>
<comment type="subcellular location">
    <subcellularLocation>
        <location evidence="8">Cell outer membrane</location>
    </subcellularLocation>
    <subcellularLocation>
        <location evidence="1">Membrane</location>
    </subcellularLocation>
</comment>
<dbReference type="GO" id="GO:0051205">
    <property type="term" value="P:protein insertion into membrane"/>
    <property type="evidence" value="ECO:0007669"/>
    <property type="project" value="UniProtKB-UniRule"/>
</dbReference>
<dbReference type="EMBL" id="QBKP01000009">
    <property type="protein sequence ID" value="PTX48589.1"/>
    <property type="molecule type" value="Genomic_DNA"/>
</dbReference>
<keyword evidence="12" id="KW-1185">Reference proteome</keyword>
<keyword evidence="7 8" id="KW-0998">Cell outer membrane</keyword>
<comment type="subunit">
    <text evidence="8">Part of the Bam complex.</text>
</comment>
<reference evidence="11 12" key="1">
    <citation type="submission" date="2018-04" db="EMBL/GenBank/DDBJ databases">
        <title>Genomic Encyclopedia of Archaeal and Bacterial Type Strains, Phase II (KMG-II): from individual species to whole genera.</title>
        <authorList>
            <person name="Goeker M."/>
        </authorList>
    </citation>
    <scope>NUCLEOTIDE SEQUENCE [LARGE SCALE GENOMIC DNA]</scope>
    <source>
        <strain evidence="11 12">DSM 21823</strain>
    </source>
</reference>
<dbReference type="InterPro" id="IPR023707">
    <property type="entry name" value="OM_assembly_BamA"/>
</dbReference>
<comment type="function">
    <text evidence="8">Part of the outer membrane protein assembly complex, which is involved in assembly and insertion of beta-barrel proteins into the outer membrane.</text>
</comment>
<gene>
    <name evidence="8" type="primary">bamA</name>
    <name evidence="11" type="ORF">C8N34_10996</name>
</gene>
<comment type="caution">
    <text evidence="11">The sequence shown here is derived from an EMBL/GenBank/DDBJ whole genome shotgun (WGS) entry which is preliminary data.</text>
</comment>
<evidence type="ECO:0000313" key="12">
    <source>
        <dbReference type="Proteomes" id="UP000244224"/>
    </source>
</evidence>
<dbReference type="PROSITE" id="PS51779">
    <property type="entry name" value="POTRA"/>
    <property type="match status" value="3"/>
</dbReference>
<dbReference type="InterPro" id="IPR010827">
    <property type="entry name" value="BamA/TamA_POTRA"/>
</dbReference>
<evidence type="ECO:0000259" key="10">
    <source>
        <dbReference type="PROSITE" id="PS51779"/>
    </source>
</evidence>
<dbReference type="InterPro" id="IPR000184">
    <property type="entry name" value="Bac_surfAg_D15"/>
</dbReference>
<keyword evidence="2 8" id="KW-1134">Transmembrane beta strand</keyword>
<accession>A0A2T6AXR6</accession>
<dbReference type="PANTHER" id="PTHR12815">
    <property type="entry name" value="SORTING AND ASSEMBLY MACHINERY SAMM50 PROTEIN FAMILY MEMBER"/>
    <property type="match status" value="1"/>
</dbReference>
<feature type="domain" description="POTRA" evidence="10">
    <location>
        <begin position="46"/>
        <end position="112"/>
    </location>
</feature>
<evidence type="ECO:0000256" key="3">
    <source>
        <dbReference type="ARBA" id="ARBA00022692"/>
    </source>
</evidence>
<evidence type="ECO:0000256" key="5">
    <source>
        <dbReference type="ARBA" id="ARBA00022737"/>
    </source>
</evidence>
<evidence type="ECO:0000256" key="1">
    <source>
        <dbReference type="ARBA" id="ARBA00004370"/>
    </source>
</evidence>
<dbReference type="Gene3D" id="2.40.160.50">
    <property type="entry name" value="membrane protein fhac: a member of the omp85/tpsb transporter family"/>
    <property type="match status" value="1"/>
</dbReference>
<organism evidence="11 12">
    <name type="scientific">Gemmobacter caeni</name>
    <dbReference type="NCBI Taxonomy" id="589035"/>
    <lineage>
        <taxon>Bacteria</taxon>
        <taxon>Pseudomonadati</taxon>
        <taxon>Pseudomonadota</taxon>
        <taxon>Alphaproteobacteria</taxon>
        <taxon>Rhodobacterales</taxon>
        <taxon>Paracoccaceae</taxon>
        <taxon>Gemmobacter</taxon>
    </lineage>
</organism>
<dbReference type="AlphaFoldDB" id="A0A2T6AXR6"/>
<evidence type="ECO:0000256" key="8">
    <source>
        <dbReference type="HAMAP-Rule" id="MF_01430"/>
    </source>
</evidence>
<dbReference type="Proteomes" id="UP000244224">
    <property type="component" value="Unassembled WGS sequence"/>
</dbReference>
<keyword evidence="4 8" id="KW-0732">Signal</keyword>
<keyword evidence="3 8" id="KW-0812">Transmembrane</keyword>
<dbReference type="Pfam" id="PF07244">
    <property type="entry name" value="POTRA"/>
    <property type="match status" value="3"/>
</dbReference>
<dbReference type="HAMAP" id="MF_01430">
    <property type="entry name" value="OM_assembly_BamA"/>
    <property type="match status" value="1"/>
</dbReference>
<comment type="similarity">
    <text evidence="8">Belongs to the BamA family.</text>
</comment>
<feature type="domain" description="POTRA" evidence="10">
    <location>
        <begin position="366"/>
        <end position="439"/>
    </location>
</feature>
<name>A0A2T6AXR6_9RHOB</name>
<dbReference type="PANTHER" id="PTHR12815:SF23">
    <property type="entry name" value="OUTER MEMBRANE PROTEIN ASSEMBLY FACTOR BAMA"/>
    <property type="match status" value="1"/>
</dbReference>
<dbReference type="InterPro" id="IPR034746">
    <property type="entry name" value="POTRA"/>
</dbReference>